<sequence>MAKQLKDRQIAYVNKETNQLVSQIVSGTQSLLQQTKQLQSNPSLVVPIQQPQLASSTASNNMQMSQQNFKTQQLGQAQQHTSVPEMQHLDQMLQKFYNEIGKMETEYTQLKSANMNPLHLQQLMQQKANALQSFSNQIQQTINQVQLSSQTNQIYESGHGF</sequence>
<comment type="caution">
    <text evidence="1">The sequence shown here is derived from an EMBL/GenBank/DDBJ whole genome shotgun (WGS) entry which is preliminary data.</text>
</comment>
<gene>
    <name evidence="1" type="ORF">U473_07215</name>
</gene>
<protein>
    <submittedName>
        <fullName evidence="1">Uncharacterized protein</fullName>
    </submittedName>
</protein>
<dbReference type="AlphaFoldDB" id="A0A135L4G2"/>
<dbReference type="Proteomes" id="UP000070352">
    <property type="component" value="Unassembled WGS sequence"/>
</dbReference>
<dbReference type="EMBL" id="LSKU01000001">
    <property type="protein sequence ID" value="KXG43820.1"/>
    <property type="molecule type" value="Genomic_DNA"/>
</dbReference>
<name>A0A135L4G2_9BACI</name>
<keyword evidence="2" id="KW-1185">Reference proteome</keyword>
<proteinExistence type="predicted"/>
<dbReference type="RefSeq" id="WP_068724799.1">
    <property type="nucleotide sequence ID" value="NZ_LSKU01000001.1"/>
</dbReference>
<organism evidence="1 2">
    <name type="scientific">Tepidibacillus decaturensis</name>
    <dbReference type="NCBI Taxonomy" id="1413211"/>
    <lineage>
        <taxon>Bacteria</taxon>
        <taxon>Bacillati</taxon>
        <taxon>Bacillota</taxon>
        <taxon>Bacilli</taxon>
        <taxon>Bacillales</taxon>
        <taxon>Bacillaceae</taxon>
        <taxon>Tepidibacillus</taxon>
    </lineage>
</organism>
<reference evidence="1 2" key="1">
    <citation type="submission" date="2016-02" db="EMBL/GenBank/DDBJ databases">
        <title>Draft Genome for Tepidibacillus decaturensis nov. sp. Strain Z9, an Anaerobic, Moderately Thermophilic and Heterotrophic Bacterium from Deep Subsurface of the Illinois Basin, USA.</title>
        <authorList>
            <person name="Dong Y."/>
            <person name="Chang J.Y."/>
            <person name="Sanford R."/>
            <person name="Fouke B.W."/>
        </authorList>
    </citation>
    <scope>NUCLEOTIDE SEQUENCE [LARGE SCALE GENOMIC DNA]</scope>
    <source>
        <strain evidence="1 2">Z9</strain>
    </source>
</reference>
<accession>A0A135L4G2</accession>
<evidence type="ECO:0000313" key="2">
    <source>
        <dbReference type="Proteomes" id="UP000070352"/>
    </source>
</evidence>
<evidence type="ECO:0000313" key="1">
    <source>
        <dbReference type="EMBL" id="KXG43820.1"/>
    </source>
</evidence>